<dbReference type="InterPro" id="IPR025273">
    <property type="entry name" value="DUF4064"/>
</dbReference>
<feature type="transmembrane region" description="Helical" evidence="1">
    <location>
        <begin position="7"/>
        <end position="29"/>
    </location>
</feature>
<keyword evidence="4" id="KW-1185">Reference proteome</keyword>
<name>A0A1H3IMV6_9BACI</name>
<dbReference type="Proteomes" id="UP000198935">
    <property type="component" value="Unassembled WGS sequence"/>
</dbReference>
<dbReference type="OrthoDB" id="2357232at2"/>
<keyword evidence="1" id="KW-0472">Membrane</keyword>
<organism evidence="3 4">
    <name type="scientific">Evansella caseinilytica</name>
    <dbReference type="NCBI Taxonomy" id="1503961"/>
    <lineage>
        <taxon>Bacteria</taxon>
        <taxon>Bacillati</taxon>
        <taxon>Bacillota</taxon>
        <taxon>Bacilli</taxon>
        <taxon>Bacillales</taxon>
        <taxon>Bacillaceae</taxon>
        <taxon>Evansella</taxon>
    </lineage>
</organism>
<evidence type="ECO:0000256" key="1">
    <source>
        <dbReference type="SAM" id="Phobius"/>
    </source>
</evidence>
<reference evidence="4" key="1">
    <citation type="submission" date="2016-10" db="EMBL/GenBank/DDBJ databases">
        <authorList>
            <person name="Varghese N."/>
            <person name="Submissions S."/>
        </authorList>
    </citation>
    <scope>NUCLEOTIDE SEQUENCE [LARGE SCALE GENOMIC DNA]</scope>
    <source>
        <strain evidence="4">SP</strain>
    </source>
</reference>
<dbReference type="AlphaFoldDB" id="A0A1H3IMV6"/>
<evidence type="ECO:0000313" key="3">
    <source>
        <dbReference type="EMBL" id="SDY28695.1"/>
    </source>
</evidence>
<keyword evidence="1" id="KW-1133">Transmembrane helix</keyword>
<sequence length="146" mass="15548">MKRTGEIILAIIGMIIYGIIALFGFLFIWMKNNPDLMEVAFDEVRRQGEMSAADIDLMMDVLGASGAFITIVSILAIVLGIVALILLKGNKSPVAAGIILIVVAVILSIITAGVAIIPGIFYFIAAIMCFVRKPAPPADAESPETQ</sequence>
<feature type="domain" description="DUF4064" evidence="2">
    <location>
        <begin position="2"/>
        <end position="108"/>
    </location>
</feature>
<accession>A0A1H3IMV6</accession>
<proteinExistence type="predicted"/>
<keyword evidence="1" id="KW-0812">Transmembrane</keyword>
<dbReference type="EMBL" id="FNPI01000001">
    <property type="protein sequence ID" value="SDY28695.1"/>
    <property type="molecule type" value="Genomic_DNA"/>
</dbReference>
<protein>
    <recommendedName>
        <fullName evidence="2">DUF4064 domain-containing protein</fullName>
    </recommendedName>
</protein>
<gene>
    <name evidence="3" type="ORF">SAMN05421736_101866</name>
</gene>
<feature type="transmembrane region" description="Helical" evidence="1">
    <location>
        <begin position="67"/>
        <end position="87"/>
    </location>
</feature>
<evidence type="ECO:0000313" key="4">
    <source>
        <dbReference type="Proteomes" id="UP000198935"/>
    </source>
</evidence>
<dbReference type="STRING" id="1503961.SAMN05421736_101866"/>
<dbReference type="Pfam" id="PF13273">
    <property type="entry name" value="DUF4064"/>
    <property type="match status" value="1"/>
</dbReference>
<evidence type="ECO:0000259" key="2">
    <source>
        <dbReference type="Pfam" id="PF13273"/>
    </source>
</evidence>
<feature type="transmembrane region" description="Helical" evidence="1">
    <location>
        <begin position="94"/>
        <end position="124"/>
    </location>
</feature>